<dbReference type="GO" id="GO:0006508">
    <property type="term" value="P:proteolysis"/>
    <property type="evidence" value="ECO:0007669"/>
    <property type="project" value="UniProtKB-KW"/>
</dbReference>
<dbReference type="SUPFAM" id="SSF50630">
    <property type="entry name" value="Acid proteases"/>
    <property type="match status" value="2"/>
</dbReference>
<name>A0A7W7KE26_9SPHN</name>
<keyword evidence="2" id="KW-0645">Protease</keyword>
<dbReference type="Gene3D" id="2.40.70.10">
    <property type="entry name" value="Acid Proteases"/>
    <property type="match status" value="2"/>
</dbReference>
<dbReference type="EMBL" id="JACHLR010000028">
    <property type="protein sequence ID" value="MBB4860701.1"/>
    <property type="molecule type" value="Genomic_DNA"/>
</dbReference>
<dbReference type="InterPro" id="IPR034122">
    <property type="entry name" value="Retropepsin-like_bacterial"/>
</dbReference>
<dbReference type="CDD" id="cd05483">
    <property type="entry name" value="retropepsin_like_bacteria"/>
    <property type="match status" value="1"/>
</dbReference>
<feature type="chain" id="PRO_5030647350" evidence="1">
    <location>
        <begin position="21"/>
        <end position="297"/>
    </location>
</feature>
<dbReference type="InterPro" id="IPR001969">
    <property type="entry name" value="Aspartic_peptidase_AS"/>
</dbReference>
<reference evidence="2 3" key="1">
    <citation type="submission" date="2020-08" db="EMBL/GenBank/DDBJ databases">
        <title>Functional genomics of gut bacteria from endangered species of beetles.</title>
        <authorList>
            <person name="Carlos-Shanley C."/>
        </authorList>
    </citation>
    <scope>NUCLEOTIDE SEQUENCE [LARGE SCALE GENOMIC DNA]</scope>
    <source>
        <strain evidence="2 3">S00245</strain>
    </source>
</reference>
<feature type="signal peptide" evidence="1">
    <location>
        <begin position="1"/>
        <end position="20"/>
    </location>
</feature>
<organism evidence="2 3">
    <name type="scientific">Novosphingobium chloroacetimidivorans</name>
    <dbReference type="NCBI Taxonomy" id="1428314"/>
    <lineage>
        <taxon>Bacteria</taxon>
        <taxon>Pseudomonadati</taxon>
        <taxon>Pseudomonadota</taxon>
        <taxon>Alphaproteobacteria</taxon>
        <taxon>Sphingomonadales</taxon>
        <taxon>Sphingomonadaceae</taxon>
        <taxon>Novosphingobium</taxon>
    </lineage>
</organism>
<keyword evidence="3" id="KW-1185">Reference proteome</keyword>
<keyword evidence="2" id="KW-0378">Hydrolase</keyword>
<dbReference type="Pfam" id="PF13650">
    <property type="entry name" value="Asp_protease_2"/>
    <property type="match status" value="2"/>
</dbReference>
<dbReference type="GO" id="GO:0004190">
    <property type="term" value="F:aspartic-type endopeptidase activity"/>
    <property type="evidence" value="ECO:0007669"/>
    <property type="project" value="InterPro"/>
</dbReference>
<dbReference type="InterPro" id="IPR021109">
    <property type="entry name" value="Peptidase_aspartic_dom_sf"/>
</dbReference>
<gene>
    <name evidence="2" type="ORF">HNO88_004045</name>
</gene>
<dbReference type="Proteomes" id="UP000555448">
    <property type="component" value="Unassembled WGS sequence"/>
</dbReference>
<proteinExistence type="predicted"/>
<dbReference type="AlphaFoldDB" id="A0A7W7KE26"/>
<dbReference type="RefSeq" id="WP_184249959.1">
    <property type="nucleotide sequence ID" value="NZ_JACHLR010000028.1"/>
</dbReference>
<accession>A0A7W7KE26</accession>
<dbReference type="PROSITE" id="PS00141">
    <property type="entry name" value="ASP_PROTEASE"/>
    <property type="match status" value="1"/>
</dbReference>
<keyword evidence="1" id="KW-0732">Signal</keyword>
<sequence length="297" mass="31232">MPGMTAALALLIADPLILGAQQSPPTAPAEDTDLIEAARDRVERMIVPVAVQGSGPYSFLIDTGSQRTVLSTAVATRLALTQGPSVRIVGVAGVNQVATAHVDEIAFGQQLVAGLTVPLLEDRHMGADGIIGTDSLQGQRVVLDFVRETIAIGTPREIGPASGYDIVVRARRRSGRLILTNALIDGVRVDVVVDTGAQGTIGNRALQRALRKKSAGVGSLASVTGQTLLADFGVARKLKLDTLEVSNVTIAFADAPAFAGLKLAEKPAIFLGMREMRSFRRIAIDFASRKVFFDVGG</sequence>
<evidence type="ECO:0000256" key="1">
    <source>
        <dbReference type="SAM" id="SignalP"/>
    </source>
</evidence>
<evidence type="ECO:0000313" key="3">
    <source>
        <dbReference type="Proteomes" id="UP000555448"/>
    </source>
</evidence>
<comment type="caution">
    <text evidence="2">The sequence shown here is derived from an EMBL/GenBank/DDBJ whole genome shotgun (WGS) entry which is preliminary data.</text>
</comment>
<evidence type="ECO:0000313" key="2">
    <source>
        <dbReference type="EMBL" id="MBB4860701.1"/>
    </source>
</evidence>
<protein>
    <submittedName>
        <fullName evidence="2">Putative aspartyl protease</fullName>
    </submittedName>
</protein>